<dbReference type="Proteomes" id="UP000198640">
    <property type="component" value="Unassembled WGS sequence"/>
</dbReference>
<evidence type="ECO:0000256" key="1">
    <source>
        <dbReference type="SAM" id="MobiDB-lite"/>
    </source>
</evidence>
<proteinExistence type="predicted"/>
<protein>
    <recommendedName>
        <fullName evidence="4">DUF3570 domain-containing protein</fullName>
    </recommendedName>
</protein>
<sequence>MPSSSPSSCHVPNSAAGSQLALQALTAAALVLPGLLIAPAEAADASSGSVNFQYSRYQEGKRNLYSVRSDLDPIMVDTLHGNGTLFVTDRLKLTFGYTQDTWSGATPVSSVPLASTAGNIPFTRTLPTGEVVSGASPHVTGAVTLDRNLNPIRFDAEGNQLIDPRTVLVLSTASPETRNQGDFGLEYEWDEATLRLSGGFSEERDFKSAYGHASGRFDFNQKLTSLKWGAGYASSRQSAILDHDALGYITNLAYADRIKSRDNLRILAGDRHDWNSNLGLTQILGKSTLVDFNFGYTRSGGFMENPYKGVTVIFVDPERISPDPNALIQGNLRTVLEQRPGLRNQFAFSGKLVQYVSPLDAALHLNYKFSFDDWGIYSNTFEGDWVQPLGSDWTITPRIRYYSQSSANFFEPYLVSNQAFTRLVFDDDGEPQVITYDPKKLPKHFSSDHRLSSFGALSGGVTVNKKFARGIELEAGFEYYTRSSALKLGGGGNSSFADFDYYVANAALKIDMDAINLRRSQHPHAHHDHHDGGHDHRMHHGRHGPAGVMYGHMLEKAGEFHFGYRFMYAWQAGNMLRGSSKVGDADIVNLACSPSKLCTHAPDSMNMRMHMLDIMYAPTDWLNVMLMPQFMDMDMELRELEGRPPPAPGDHQHPGTPHTTGGVSDTILMSLVRLLDLPGHHVHMGLGVSAPSGDVKLKLRRMARQDGGLIHFDMQLGSGTWDFLPNLTYEGDAGPWYWGGQLIGTKRMEKRNSSGYRLGDIFQASTWGGYHLLDWLSASVRGIYTSQGKIRGDFNTFNSRIGPMDYPGNQGGRFWDIGLGVTASVPSGRFAGNMFAVEWLQPLSDDFNGFQLERKGTLNANWSYHF</sequence>
<reference evidence="2 3" key="1">
    <citation type="submission" date="2016-10" db="EMBL/GenBank/DDBJ databases">
        <authorList>
            <person name="de Groot N.N."/>
        </authorList>
    </citation>
    <scope>NUCLEOTIDE SEQUENCE [LARGE SCALE GENOMIC DNA]</scope>
    <source>
        <strain evidence="2 3">Nm1</strain>
    </source>
</reference>
<feature type="region of interest" description="Disordered" evidence="1">
    <location>
        <begin position="521"/>
        <end position="540"/>
    </location>
</feature>
<feature type="region of interest" description="Disordered" evidence="1">
    <location>
        <begin position="639"/>
        <end position="662"/>
    </location>
</feature>
<dbReference type="EMBL" id="FNOY01000015">
    <property type="protein sequence ID" value="SDY02225.1"/>
    <property type="molecule type" value="Genomic_DNA"/>
</dbReference>
<evidence type="ECO:0000313" key="3">
    <source>
        <dbReference type="Proteomes" id="UP000198640"/>
    </source>
</evidence>
<gene>
    <name evidence="2" type="ORF">SAMN05421881_101522</name>
</gene>
<accession>A0A1H3GGU2</accession>
<dbReference type="STRING" id="44576.SAMN05421881_101522"/>
<dbReference type="InterPro" id="IPR021953">
    <property type="entry name" value="DUF3570"/>
</dbReference>
<name>A0A1H3GGU2_9PROT</name>
<evidence type="ECO:0000313" key="2">
    <source>
        <dbReference type="EMBL" id="SDY02225.1"/>
    </source>
</evidence>
<organism evidence="2 3">
    <name type="scientific">Nitrosomonas halophila</name>
    <dbReference type="NCBI Taxonomy" id="44576"/>
    <lineage>
        <taxon>Bacteria</taxon>
        <taxon>Pseudomonadati</taxon>
        <taxon>Pseudomonadota</taxon>
        <taxon>Betaproteobacteria</taxon>
        <taxon>Nitrosomonadales</taxon>
        <taxon>Nitrosomonadaceae</taxon>
        <taxon>Nitrosomonas</taxon>
    </lineage>
</organism>
<dbReference type="Pfam" id="PF12094">
    <property type="entry name" value="DUF3570"/>
    <property type="match status" value="1"/>
</dbReference>
<keyword evidence="3" id="KW-1185">Reference proteome</keyword>
<evidence type="ECO:0008006" key="4">
    <source>
        <dbReference type="Google" id="ProtNLM"/>
    </source>
</evidence>
<dbReference type="AlphaFoldDB" id="A0A1H3GGU2"/>